<evidence type="ECO:0000256" key="9">
    <source>
        <dbReference type="PIRSR" id="PIRSR602403-1"/>
    </source>
</evidence>
<evidence type="ECO:0000256" key="3">
    <source>
        <dbReference type="ARBA" id="ARBA00010617"/>
    </source>
</evidence>
<gene>
    <name evidence="13" type="primary">CYP5139AZ1</name>
</gene>
<dbReference type="Gene3D" id="1.10.630.10">
    <property type="entry name" value="Cytochrome P450"/>
    <property type="match status" value="1"/>
</dbReference>
<dbReference type="GO" id="GO:0016705">
    <property type="term" value="F:oxidoreductase activity, acting on paired donors, with incorporation or reduction of molecular oxygen"/>
    <property type="evidence" value="ECO:0007669"/>
    <property type="project" value="InterPro"/>
</dbReference>
<dbReference type="PROSITE" id="PS00086">
    <property type="entry name" value="CYTOCHROME_P450"/>
    <property type="match status" value="1"/>
</dbReference>
<dbReference type="InterPro" id="IPR017972">
    <property type="entry name" value="Cyt_P450_CS"/>
</dbReference>
<keyword evidence="7 9" id="KW-0408">Iron</keyword>
<dbReference type="AlphaFoldDB" id="A0AA86JGY0"/>
<dbReference type="InterPro" id="IPR001128">
    <property type="entry name" value="Cyt_P450"/>
</dbReference>
<evidence type="ECO:0000256" key="11">
    <source>
        <dbReference type="SAM" id="MobiDB-lite"/>
    </source>
</evidence>
<proteinExistence type="evidence at transcript level"/>
<sequence>MFAAFQTLLAAFLAVLLAIGAASARKLRHRILSARSRNSALWMLPGPPSSSWLFGNLKQLNETREDRILDQWAEEYGPVVRISGFLNSPIVFPTDTRAINHVLMHCAEYPKPHSSRRELEKALGPGLLCSEGDQYRRQRKVMNPAFGPTQVREYAGLFIDKAIELRNLWAEQDTVASQPTRLNVLKGLNMMTLDVMGIAGFNHDFEIMSSHRNAKANELTEACDAVFNLPNRTPVLLFFNRLIPVFGIYLDETLRRVEHSKSVIRRIGARLIKAKKADLQREATKDAESGGQGRRSPQGRDMLSLLVRANVAADLPSNPRLSDEDVLSQFPTFLLTGHETTSSATAWCLYALSQTPDVQHKLRSELLSVDTDRPTMDELAALPYLDMVVRETLRLHAPVASTMRVATRDDIIPLSKPFIGQDGVEYQSIAVSAGCPIIIPILTLHRSKAIWGEDAYEFKPERWQDPPAAISSLPGVWGHLMTFGGGPRACIGYRFSLVEMRALIFTLVRAFAFAPAIDPSELRTRPGIVLRPFLAGAPNEGSQIPLMVTRFQDW</sequence>
<keyword evidence="6 10" id="KW-0560">Oxidoreductase</keyword>
<feature type="region of interest" description="Disordered" evidence="11">
    <location>
        <begin position="280"/>
        <end position="299"/>
    </location>
</feature>
<evidence type="ECO:0000256" key="4">
    <source>
        <dbReference type="ARBA" id="ARBA00022617"/>
    </source>
</evidence>
<dbReference type="GO" id="GO:0005506">
    <property type="term" value="F:iron ion binding"/>
    <property type="evidence" value="ECO:0007669"/>
    <property type="project" value="InterPro"/>
</dbReference>
<evidence type="ECO:0000256" key="8">
    <source>
        <dbReference type="ARBA" id="ARBA00023033"/>
    </source>
</evidence>
<dbReference type="Pfam" id="PF00067">
    <property type="entry name" value="p450"/>
    <property type="match status" value="1"/>
</dbReference>
<evidence type="ECO:0000256" key="5">
    <source>
        <dbReference type="ARBA" id="ARBA00022723"/>
    </source>
</evidence>
<evidence type="ECO:0000313" key="13">
    <source>
        <dbReference type="EMBL" id="BED42952.1"/>
    </source>
</evidence>
<dbReference type="SUPFAM" id="SSF48264">
    <property type="entry name" value="Cytochrome P450"/>
    <property type="match status" value="1"/>
</dbReference>
<evidence type="ECO:0000256" key="1">
    <source>
        <dbReference type="ARBA" id="ARBA00001971"/>
    </source>
</evidence>
<evidence type="ECO:0000256" key="7">
    <source>
        <dbReference type="ARBA" id="ARBA00023004"/>
    </source>
</evidence>
<dbReference type="PRINTS" id="PR00465">
    <property type="entry name" value="EP450IV"/>
</dbReference>
<dbReference type="PANTHER" id="PTHR24305">
    <property type="entry name" value="CYTOCHROME P450"/>
    <property type="match status" value="1"/>
</dbReference>
<feature type="signal peptide" evidence="12">
    <location>
        <begin position="1"/>
        <end position="24"/>
    </location>
</feature>
<dbReference type="InterPro" id="IPR036396">
    <property type="entry name" value="Cyt_P450_sf"/>
</dbReference>
<comment type="pathway">
    <text evidence="2">Secondary metabolite biosynthesis.</text>
</comment>
<dbReference type="PANTHER" id="PTHR24305:SF166">
    <property type="entry name" value="CYTOCHROME P450 12A4, MITOCHONDRIAL-RELATED"/>
    <property type="match status" value="1"/>
</dbReference>
<organism evidence="13">
    <name type="scientific">Trametes versicolor</name>
    <name type="common">White-rot fungus</name>
    <name type="synonym">Coriolus versicolor</name>
    <dbReference type="NCBI Taxonomy" id="5325"/>
    <lineage>
        <taxon>Eukaryota</taxon>
        <taxon>Fungi</taxon>
        <taxon>Dikarya</taxon>
        <taxon>Basidiomycota</taxon>
        <taxon>Agaricomycotina</taxon>
        <taxon>Agaricomycetes</taxon>
        <taxon>Polyporales</taxon>
        <taxon>Polyporaceae</taxon>
        <taxon>Trametes</taxon>
    </lineage>
</organism>
<dbReference type="InterPro" id="IPR002403">
    <property type="entry name" value="Cyt_P450_E_grp-IV"/>
</dbReference>
<feature type="binding site" description="axial binding residue" evidence="9">
    <location>
        <position position="490"/>
    </location>
    <ligand>
        <name>heme</name>
        <dbReference type="ChEBI" id="CHEBI:30413"/>
    </ligand>
    <ligandPart>
        <name>Fe</name>
        <dbReference type="ChEBI" id="CHEBI:18248"/>
    </ligandPart>
</feature>
<dbReference type="PRINTS" id="PR00385">
    <property type="entry name" value="P450"/>
</dbReference>
<evidence type="ECO:0000256" key="12">
    <source>
        <dbReference type="SAM" id="SignalP"/>
    </source>
</evidence>
<keyword evidence="4 9" id="KW-0349">Heme</keyword>
<dbReference type="CDD" id="cd11069">
    <property type="entry name" value="CYP_FUM15-like"/>
    <property type="match status" value="1"/>
</dbReference>
<feature type="chain" id="PRO_5041647538" evidence="12">
    <location>
        <begin position="25"/>
        <end position="554"/>
    </location>
</feature>
<name>A0AA86JGY0_TRAVE</name>
<keyword evidence="5 9" id="KW-0479">Metal-binding</keyword>
<comment type="similarity">
    <text evidence="3 10">Belongs to the cytochrome P450 family.</text>
</comment>
<dbReference type="GO" id="GO:0004497">
    <property type="term" value="F:monooxygenase activity"/>
    <property type="evidence" value="ECO:0007669"/>
    <property type="project" value="UniProtKB-KW"/>
</dbReference>
<evidence type="ECO:0000256" key="10">
    <source>
        <dbReference type="RuleBase" id="RU000461"/>
    </source>
</evidence>
<evidence type="ECO:0000256" key="6">
    <source>
        <dbReference type="ARBA" id="ARBA00023002"/>
    </source>
</evidence>
<protein>
    <submittedName>
        <fullName evidence="13">Cytochrome P450 monooxygenase</fullName>
    </submittedName>
</protein>
<keyword evidence="12" id="KW-0732">Signal</keyword>
<dbReference type="InterPro" id="IPR050121">
    <property type="entry name" value="Cytochrome_P450_monoxygenase"/>
</dbReference>
<accession>A0AA86JGY0</accession>
<reference evidence="13" key="1">
    <citation type="submission" date="2023-03" db="EMBL/GenBank/DDBJ databases">
        <title>cytochrome P450 monooxygenase from Trametes versicolor.</title>
        <authorList>
            <person name="Ichinose H."/>
        </authorList>
    </citation>
    <scope>NUCLEOTIDE SEQUENCE</scope>
    <source>
        <strain evidence="13">NBRC 30340</strain>
    </source>
</reference>
<evidence type="ECO:0000256" key="2">
    <source>
        <dbReference type="ARBA" id="ARBA00005179"/>
    </source>
</evidence>
<dbReference type="EMBL" id="LC761707">
    <property type="protein sequence ID" value="BED42952.1"/>
    <property type="molecule type" value="mRNA"/>
</dbReference>
<dbReference type="GO" id="GO:0020037">
    <property type="term" value="F:heme binding"/>
    <property type="evidence" value="ECO:0007669"/>
    <property type="project" value="InterPro"/>
</dbReference>
<keyword evidence="8 10" id="KW-0503">Monooxygenase</keyword>
<comment type="cofactor">
    <cofactor evidence="1 9">
        <name>heme</name>
        <dbReference type="ChEBI" id="CHEBI:30413"/>
    </cofactor>
</comment>